<dbReference type="PATRIC" id="fig|217031.6.peg.532"/>
<dbReference type="PROSITE" id="PS51402">
    <property type="entry name" value="CATALASE_3"/>
    <property type="match status" value="1"/>
</dbReference>
<comment type="function">
    <text evidence="10">Decomposes hydrogen peroxide into water and oxygen; serves to protect cells from the toxic effects of hydrogen peroxide.</text>
</comment>
<dbReference type="Gene3D" id="3.40.50.880">
    <property type="match status" value="1"/>
</dbReference>
<dbReference type="GO" id="GO:0005829">
    <property type="term" value="C:cytosol"/>
    <property type="evidence" value="ECO:0007669"/>
    <property type="project" value="TreeGrafter"/>
</dbReference>
<dbReference type="InterPro" id="IPR043156">
    <property type="entry name" value="Catalase_clade2_helical"/>
</dbReference>
<dbReference type="AlphaFoldDB" id="A0A178A822"/>
<dbReference type="InterPro" id="IPR011614">
    <property type="entry name" value="Catalase_core"/>
</dbReference>
<evidence type="ECO:0000256" key="1">
    <source>
        <dbReference type="ARBA" id="ARBA00001971"/>
    </source>
</evidence>
<dbReference type="OrthoDB" id="9760293at2"/>
<dbReference type="InterPro" id="IPR041399">
    <property type="entry name" value="Catalase_large_C"/>
</dbReference>
<evidence type="ECO:0000256" key="8">
    <source>
        <dbReference type="ARBA" id="ARBA00023004"/>
    </source>
</evidence>
<evidence type="ECO:0000313" key="16">
    <source>
        <dbReference type="Proteomes" id="UP000077881"/>
    </source>
</evidence>
<evidence type="ECO:0000256" key="4">
    <source>
        <dbReference type="ARBA" id="ARBA00022559"/>
    </source>
</evidence>
<evidence type="ECO:0000256" key="13">
    <source>
        <dbReference type="SAM" id="MobiDB-lite"/>
    </source>
</evidence>
<evidence type="ECO:0000256" key="11">
    <source>
        <dbReference type="PIRSR" id="PIRSR038927-2"/>
    </source>
</evidence>
<dbReference type="GO" id="GO:0006979">
    <property type="term" value="P:response to oxidative stress"/>
    <property type="evidence" value="ECO:0007669"/>
    <property type="project" value="InterPro"/>
</dbReference>
<gene>
    <name evidence="15" type="ORF">ABB05_02445</name>
</gene>
<comment type="similarity">
    <text evidence="2">Belongs to the catalase family. HPII subfamily.</text>
</comment>
<reference evidence="15 16" key="1">
    <citation type="submission" date="2015-05" db="EMBL/GenBank/DDBJ databases">
        <title>Comparison of genome.</title>
        <authorList>
            <person name="Zheng Z."/>
            <person name="Sun M."/>
        </authorList>
    </citation>
    <scope>NUCLEOTIDE SEQUENCE [LARGE SCALE GENOMIC DNA]</scope>
    <source>
        <strain evidence="15 16">G25-74</strain>
    </source>
</reference>
<sequence>MDKDKNNDKKDEQLDPFRQQNTGSNERMQEVSGTAVSNDRQTLRAGKRGPLLMQDFHFYKKQSHFNRERIPEKVVHARGFGVYGVFETYESMKDYTTAKFLLEPGKETPVFVRFSNFIGNRGSKDTAVDIRGFAVKFYTEEGNYDSLALQFPVFILADSMKFMDVTHAAKPNPKTHMPQATVAHDHFWDYVISNPESAHMVMWLMSMRGRPRSWRMMEGYPINTFRFINEKGVATFVRFVWKPKLGVHSLLLEEANLIGGVDPDFHRRDIVEAIENGVYPEYELGVQLIAKEDEFKFNFDILDDTKLWPEEEVPVKLIGKMTLNRLMDNFFAEEEQSAFNPANLVPGIEFTNDPVLQGRSFAYRDTELYRQHTANYEELPVNRPIVETAHNLRDSYNKYPIDMDTVHYHKNSAACNTPEESSPNEGGYENYPDNLEGHVTREHPSDSFQDYYSQARVYWNSLTRPEKQDLVESFSFHLGSVQDKTIRQKNVEFWANVDKEMANQIAKNIGVGKPQNSHVKVERSYPSLSQLNSPHSAMTQKVAVLIGNEFNGKEVQKTLDVLLQNGVILDIISDTLGPVIGKDGTELEANKTFLTVHPVLYDSIYVVGGESANKVKFDQYIFDFVRMHYLHLKPIGMAADADSYILQSIMNNMDGVILATDNPDFTNQFIDALAQKRFWNRT</sequence>
<dbReference type="GO" id="GO:0020037">
    <property type="term" value="F:heme binding"/>
    <property type="evidence" value="ECO:0007669"/>
    <property type="project" value="UniProtKB-UniRule"/>
</dbReference>
<evidence type="ECO:0000259" key="14">
    <source>
        <dbReference type="SMART" id="SM01060"/>
    </source>
</evidence>
<name>A0A178A822_9BACI</name>
<evidence type="ECO:0000256" key="6">
    <source>
        <dbReference type="ARBA" id="ARBA00022723"/>
    </source>
</evidence>
<dbReference type="EC" id="1.11.1.6" evidence="3 10"/>
<dbReference type="SUPFAM" id="SSF52317">
    <property type="entry name" value="Class I glutamine amidotransferase-like"/>
    <property type="match status" value="1"/>
</dbReference>
<dbReference type="GO" id="GO:0046872">
    <property type="term" value="F:metal ion binding"/>
    <property type="evidence" value="ECO:0007669"/>
    <property type="project" value="UniProtKB-KW"/>
</dbReference>
<feature type="binding site" evidence="12">
    <location>
        <position position="113"/>
    </location>
    <ligand>
        <name>heme</name>
        <dbReference type="ChEBI" id="CHEBI:30413"/>
    </ligand>
</feature>
<keyword evidence="8 10" id="KW-0408">Iron</keyword>
<dbReference type="GO" id="GO:0004096">
    <property type="term" value="F:catalase activity"/>
    <property type="evidence" value="ECO:0007669"/>
    <property type="project" value="UniProtKB-UniRule"/>
</dbReference>
<dbReference type="PANTHER" id="PTHR42821:SF1">
    <property type="entry name" value="CATALASE-B"/>
    <property type="match status" value="1"/>
</dbReference>
<dbReference type="PRINTS" id="PR00067">
    <property type="entry name" value="CATALASE"/>
</dbReference>
<evidence type="ECO:0000256" key="7">
    <source>
        <dbReference type="ARBA" id="ARBA00023002"/>
    </source>
</evidence>
<keyword evidence="6 10" id="KW-0479">Metal-binding</keyword>
<dbReference type="Pfam" id="PF00199">
    <property type="entry name" value="Catalase"/>
    <property type="match status" value="1"/>
</dbReference>
<dbReference type="Proteomes" id="UP000077881">
    <property type="component" value="Unassembled WGS sequence"/>
</dbReference>
<feature type="binding site" evidence="12">
    <location>
        <position position="162"/>
    </location>
    <ligand>
        <name>heme</name>
        <dbReference type="ChEBI" id="CHEBI:30413"/>
    </ligand>
</feature>
<comment type="cofactor">
    <cofactor evidence="1 10 11">
        <name>heme</name>
        <dbReference type="ChEBI" id="CHEBI:30413"/>
    </cofactor>
</comment>
<keyword evidence="7 10" id="KW-0560">Oxidoreductase</keyword>
<organism evidence="15 16">
    <name type="scientific">Lederbergia galactosidilytica</name>
    <dbReference type="NCBI Taxonomy" id="217031"/>
    <lineage>
        <taxon>Bacteria</taxon>
        <taxon>Bacillati</taxon>
        <taxon>Bacillota</taxon>
        <taxon>Bacilli</taxon>
        <taxon>Bacillales</taxon>
        <taxon>Bacillaceae</taxon>
        <taxon>Lederbergia</taxon>
    </lineage>
</organism>
<feature type="region of interest" description="Disordered" evidence="13">
    <location>
        <begin position="1"/>
        <end position="44"/>
    </location>
</feature>
<evidence type="ECO:0000313" key="15">
    <source>
        <dbReference type="EMBL" id="OAK75590.1"/>
    </source>
</evidence>
<dbReference type="InterPro" id="IPR029062">
    <property type="entry name" value="Class_I_gatase-like"/>
</dbReference>
<protein>
    <recommendedName>
        <fullName evidence="3 10">Catalase</fullName>
        <ecNumber evidence="3 10">1.11.1.6</ecNumber>
    </recommendedName>
</protein>
<dbReference type="InterPro" id="IPR002226">
    <property type="entry name" value="Catalase_haem_BS"/>
</dbReference>
<evidence type="ECO:0000256" key="5">
    <source>
        <dbReference type="ARBA" id="ARBA00022617"/>
    </source>
</evidence>
<dbReference type="SMART" id="SM01060">
    <property type="entry name" value="Catalase"/>
    <property type="match status" value="1"/>
</dbReference>
<dbReference type="PANTHER" id="PTHR42821">
    <property type="entry name" value="CATALASE"/>
    <property type="match status" value="1"/>
</dbReference>
<keyword evidence="9 10" id="KW-0376">Hydrogen peroxide</keyword>
<dbReference type="EMBL" id="LDJR01000011">
    <property type="protein sequence ID" value="OAK75590.1"/>
    <property type="molecule type" value="Genomic_DNA"/>
</dbReference>
<feature type="binding site" evidence="12">
    <location>
        <position position="370"/>
    </location>
    <ligand>
        <name>heme</name>
        <dbReference type="ChEBI" id="CHEBI:30413"/>
    </ligand>
</feature>
<dbReference type="InterPro" id="IPR020835">
    <property type="entry name" value="Catalase_sf"/>
</dbReference>
<feature type="domain" description="Catalase core" evidence="14">
    <location>
        <begin position="29"/>
        <end position="417"/>
    </location>
</feature>
<dbReference type="Gene3D" id="2.40.180.10">
    <property type="entry name" value="Catalase core domain"/>
    <property type="match status" value="1"/>
</dbReference>
<evidence type="ECO:0000256" key="10">
    <source>
        <dbReference type="PIRNR" id="PIRNR038927"/>
    </source>
</evidence>
<feature type="compositionally biased region" description="Basic and acidic residues" evidence="13">
    <location>
        <begin position="1"/>
        <end position="15"/>
    </location>
</feature>
<evidence type="ECO:0000256" key="9">
    <source>
        <dbReference type="ARBA" id="ARBA00023324"/>
    </source>
</evidence>
<dbReference type="InterPro" id="IPR010582">
    <property type="entry name" value="Catalase_immune_responsive"/>
</dbReference>
<dbReference type="Pfam" id="PF18011">
    <property type="entry name" value="Catalase_C"/>
    <property type="match status" value="1"/>
</dbReference>
<keyword evidence="4 10" id="KW-0575">Peroxidase</keyword>
<evidence type="ECO:0000256" key="2">
    <source>
        <dbReference type="ARBA" id="ARBA00010660"/>
    </source>
</evidence>
<evidence type="ECO:0000256" key="12">
    <source>
        <dbReference type="PIRSR" id="PIRSR038927-3"/>
    </source>
</evidence>
<accession>A0A178A822</accession>
<dbReference type="InterPro" id="IPR018028">
    <property type="entry name" value="Catalase"/>
</dbReference>
<dbReference type="RefSeq" id="WP_057981855.1">
    <property type="nucleotide sequence ID" value="NZ_JAGGKH010000004.1"/>
</dbReference>
<feature type="binding site" description="axial binding residue" evidence="11">
    <location>
        <position position="363"/>
    </location>
    <ligand>
        <name>heme</name>
        <dbReference type="ChEBI" id="CHEBI:30413"/>
    </ligand>
    <ligandPart>
        <name>Fe</name>
        <dbReference type="ChEBI" id="CHEBI:18248"/>
    </ligandPart>
</feature>
<dbReference type="PIRSF" id="PIRSF038927">
    <property type="entry name" value="Catalase_clade2"/>
    <property type="match status" value="1"/>
</dbReference>
<dbReference type="GO" id="GO:0042744">
    <property type="term" value="P:hydrogen peroxide catabolic process"/>
    <property type="evidence" value="ECO:0007669"/>
    <property type="project" value="UniProtKB-UniRule"/>
</dbReference>
<feature type="compositionally biased region" description="Polar residues" evidence="13">
    <location>
        <begin position="18"/>
        <end position="40"/>
    </location>
</feature>
<dbReference type="Gene3D" id="1.20.1370.20">
    <property type="match status" value="1"/>
</dbReference>
<keyword evidence="16" id="KW-1185">Reference proteome</keyword>
<comment type="catalytic activity">
    <reaction evidence="10">
        <text>2 H2O2 = O2 + 2 H2O</text>
        <dbReference type="Rhea" id="RHEA:20309"/>
        <dbReference type="ChEBI" id="CHEBI:15377"/>
        <dbReference type="ChEBI" id="CHEBI:15379"/>
        <dbReference type="ChEBI" id="CHEBI:16240"/>
        <dbReference type="EC" id="1.11.1.6"/>
    </reaction>
</comment>
<keyword evidence="5 10" id="KW-0349">Heme</keyword>
<dbReference type="SUPFAM" id="SSF56634">
    <property type="entry name" value="Heme-dependent catalase-like"/>
    <property type="match status" value="1"/>
</dbReference>
<evidence type="ECO:0000256" key="3">
    <source>
        <dbReference type="ARBA" id="ARBA00012314"/>
    </source>
</evidence>
<dbReference type="PROSITE" id="PS00437">
    <property type="entry name" value="CATALASE_1"/>
    <property type="match status" value="1"/>
</dbReference>
<feature type="binding site" evidence="12">
    <location>
        <position position="359"/>
    </location>
    <ligand>
        <name>heme</name>
        <dbReference type="ChEBI" id="CHEBI:30413"/>
    </ligand>
</feature>
<dbReference type="STRING" id="217031.ABB05_02445"/>
<dbReference type="Pfam" id="PF06628">
    <property type="entry name" value="Catalase-rel"/>
    <property type="match status" value="1"/>
</dbReference>
<proteinExistence type="inferred from homology"/>
<dbReference type="CDD" id="cd03132">
    <property type="entry name" value="GATase1_catalase"/>
    <property type="match status" value="1"/>
</dbReference>
<dbReference type="InterPro" id="IPR024712">
    <property type="entry name" value="Catalase_clade2"/>
</dbReference>
<comment type="caution">
    <text evidence="15">The sequence shown here is derived from an EMBL/GenBank/DDBJ whole genome shotgun (WGS) entry which is preliminary data.</text>
</comment>